<evidence type="ECO:0000256" key="1">
    <source>
        <dbReference type="SAM" id="SignalP"/>
    </source>
</evidence>
<protein>
    <recommendedName>
        <fullName evidence="4">Outer membrane beta-barrel porin/alpha-amylase</fullName>
    </recommendedName>
</protein>
<feature type="signal peptide" evidence="1">
    <location>
        <begin position="1"/>
        <end position="32"/>
    </location>
</feature>
<sequence>MLRFIDSSLRPRALGAGLALALSALLPQPAAAIDVAPGDYTAAPPGTNLVLVYYQFAHRDALYADGDKLPGKNSLDSTVGILRAVHFAQIGGYTIDPQILLPFGRLSASDDASALGSNSGFGDPILAMTLWLLNDAQSGRYFGIAPYLFLPFGQYERKDALNLGENRWAFALQAGFITPLWSKTKLDLTADAKWFGDNNDYGAGSARLETSTLYHLQAALRFQVSDKLEISPYLSWRYGGENRVDGHKLDDRTNTTNFLLSATYQVTPSDQLQLQLGRDLDVDNGFEEQSRINLRYMKVF</sequence>
<evidence type="ECO:0000313" key="2">
    <source>
        <dbReference type="EMBL" id="PWV62221.1"/>
    </source>
</evidence>
<accession>A0A317MVC2</accession>
<comment type="caution">
    <text evidence="2">The sequence shown here is derived from an EMBL/GenBank/DDBJ whole genome shotgun (WGS) entry which is preliminary data.</text>
</comment>
<dbReference type="InterPro" id="IPR025737">
    <property type="entry name" value="FApF"/>
</dbReference>
<name>A0A317MVC2_9GAMM</name>
<dbReference type="AlphaFoldDB" id="A0A317MVC2"/>
<proteinExistence type="predicted"/>
<evidence type="ECO:0008006" key="4">
    <source>
        <dbReference type="Google" id="ProtNLM"/>
    </source>
</evidence>
<dbReference type="Proteomes" id="UP000246569">
    <property type="component" value="Unassembled WGS sequence"/>
</dbReference>
<keyword evidence="3" id="KW-1185">Reference proteome</keyword>
<dbReference type="RefSeq" id="WP_246004596.1">
    <property type="nucleotide sequence ID" value="NZ_QGTJ01000004.1"/>
</dbReference>
<dbReference type="EMBL" id="QGTJ01000004">
    <property type="protein sequence ID" value="PWV62221.1"/>
    <property type="molecule type" value="Genomic_DNA"/>
</dbReference>
<organism evidence="2 3">
    <name type="scientific">Plasticicumulans acidivorans</name>
    <dbReference type="NCBI Taxonomy" id="886464"/>
    <lineage>
        <taxon>Bacteria</taxon>
        <taxon>Pseudomonadati</taxon>
        <taxon>Pseudomonadota</taxon>
        <taxon>Gammaproteobacteria</taxon>
        <taxon>Candidatus Competibacteraceae</taxon>
        <taxon>Plasticicumulans</taxon>
    </lineage>
</organism>
<keyword evidence="1" id="KW-0732">Signal</keyword>
<reference evidence="2 3" key="1">
    <citation type="submission" date="2018-05" db="EMBL/GenBank/DDBJ databases">
        <title>Genomic Encyclopedia of Type Strains, Phase IV (KMG-IV): sequencing the most valuable type-strain genomes for metagenomic binning, comparative biology and taxonomic classification.</title>
        <authorList>
            <person name="Goeker M."/>
        </authorList>
    </citation>
    <scope>NUCLEOTIDE SEQUENCE [LARGE SCALE GENOMIC DNA]</scope>
    <source>
        <strain evidence="2 3">DSM 23606</strain>
    </source>
</reference>
<dbReference type="Pfam" id="PF13557">
    <property type="entry name" value="Phenol_MetA_deg"/>
    <property type="match status" value="1"/>
</dbReference>
<gene>
    <name evidence="2" type="ORF">C7443_10415</name>
</gene>
<evidence type="ECO:0000313" key="3">
    <source>
        <dbReference type="Proteomes" id="UP000246569"/>
    </source>
</evidence>
<feature type="chain" id="PRO_5016340232" description="Outer membrane beta-barrel porin/alpha-amylase" evidence="1">
    <location>
        <begin position="33"/>
        <end position="300"/>
    </location>
</feature>